<dbReference type="AlphaFoldDB" id="A0A3L8DGC1"/>
<evidence type="ECO:0000313" key="3">
    <source>
        <dbReference type="EMBL" id="RLU19464.1"/>
    </source>
</evidence>
<feature type="region of interest" description="Disordered" evidence="2">
    <location>
        <begin position="127"/>
        <end position="162"/>
    </location>
</feature>
<dbReference type="Proteomes" id="UP000279307">
    <property type="component" value="Chromosome 8"/>
</dbReference>
<proteinExistence type="predicted"/>
<organism evidence="3">
    <name type="scientific">Ooceraea biroi</name>
    <name type="common">Clonal raider ant</name>
    <name type="synonym">Cerapachys biroi</name>
    <dbReference type="NCBI Taxonomy" id="2015173"/>
    <lineage>
        <taxon>Eukaryota</taxon>
        <taxon>Metazoa</taxon>
        <taxon>Ecdysozoa</taxon>
        <taxon>Arthropoda</taxon>
        <taxon>Hexapoda</taxon>
        <taxon>Insecta</taxon>
        <taxon>Pterygota</taxon>
        <taxon>Neoptera</taxon>
        <taxon>Endopterygota</taxon>
        <taxon>Hymenoptera</taxon>
        <taxon>Apocrita</taxon>
        <taxon>Aculeata</taxon>
        <taxon>Formicoidea</taxon>
        <taxon>Formicidae</taxon>
        <taxon>Dorylinae</taxon>
        <taxon>Ooceraea</taxon>
    </lineage>
</organism>
<accession>A0A3L8DGC1</accession>
<reference evidence="3" key="2">
    <citation type="submission" date="2018-07" db="EMBL/GenBank/DDBJ databases">
        <authorList>
            <person name="Mckenzie S.K."/>
            <person name="Kronauer D.J.C."/>
        </authorList>
    </citation>
    <scope>NUCLEOTIDE SEQUENCE</scope>
    <source>
        <strain evidence="3">Clonal line C1</strain>
    </source>
</reference>
<dbReference type="InterPro" id="IPR036896">
    <property type="entry name" value="Avidin-like_sf"/>
</dbReference>
<feature type="compositionally biased region" description="Basic residues" evidence="2">
    <location>
        <begin position="127"/>
        <end position="156"/>
    </location>
</feature>
<keyword evidence="1" id="KW-0175">Coiled coil</keyword>
<reference evidence="3" key="1">
    <citation type="journal article" date="2018" name="Genome Res.">
        <title>The genomic architecture and molecular evolution of ant odorant receptors.</title>
        <authorList>
            <person name="McKenzie S.K."/>
            <person name="Kronauer D.J.C."/>
        </authorList>
    </citation>
    <scope>NUCLEOTIDE SEQUENCE [LARGE SCALE GENOMIC DNA]</scope>
    <source>
        <strain evidence="3">Clonal line C1</strain>
    </source>
</reference>
<dbReference type="Gene3D" id="2.40.128.30">
    <property type="entry name" value="Avidin-like"/>
    <property type="match status" value="1"/>
</dbReference>
<sequence length="787" mass="89651">MIIPLLIKIICNDVSAEQSVILPAKNSHDAQNNNMYEKREMMKRSNSGEQISNERYDGIMNSKAEQERSKSLAQKLANEALKMPQLQRTMKKLTDLSELRHTHPNAMKPLPVDRMKTMSKPVVRLKKLNKLNHKGRRKRKRSRKGFKRMRNRHKLQRRNERPSLHKRNHIKVGKIYSCSLLIFDDIVFVTEQHRWKVNEVSSNENMIERIMRTTAKDPGKKHSGDRGIEYSEYYNDNSAEPIKTQSKRDETVSENDRIIRQISNNSAFSNVNKHFDDQSQFKQSFTDGDNLYDKDLIYGDDLLKIGPWETGHSVIAQSDNTIDYASTRLPVLTDPRINSDNLYYVPGITQEDSIFNKISNDRPKENIFVNGMESLTEDSIVSDFDVTQIFITSEKTIFDPQIEVQQIPNKALRYQNELSVRPEMSKPEEARKEAEIFYPDAQSHLSEAGPPINAPHSFRKVPGTLNLYVANEKNAEPMTNEYVYPAIFTEQPLRKINEAAVPSQSVANRPVERILIPDREKDIEEGHKMKQKVTGDLPGQYKDHDNAEEKSVNDKMHNKSSFMTALRKEDAESRHANVSTTLNETKEVANQILEKIIDELEEIKSDRATEDEQIEGLPCKLSGSWVTTQGGLRIDMKVTNHTINVTLARLSPPSAHQGLLDPTWNLTGYAPFAAGGPFSLVAVDNRTKSLAVFAGACRVCQGIDTIAGVWSIAHSPQNCRDFQIATSIYNDIFRRTKLSSEMKRKHREITRLFQKSSKDNATVASLTNSTIQQNSTLLQNKEGKGTT</sequence>
<feature type="coiled-coil region" evidence="1">
    <location>
        <begin position="583"/>
        <end position="613"/>
    </location>
</feature>
<protein>
    <submittedName>
        <fullName evidence="3">Uncharacterized protein</fullName>
    </submittedName>
</protein>
<gene>
    <name evidence="3" type="ORF">DMN91_008021</name>
</gene>
<name>A0A3L8DGC1_OOCBI</name>
<dbReference type="EMBL" id="QOIP01000008">
    <property type="protein sequence ID" value="RLU19464.1"/>
    <property type="molecule type" value="Genomic_DNA"/>
</dbReference>
<evidence type="ECO:0000256" key="1">
    <source>
        <dbReference type="SAM" id="Coils"/>
    </source>
</evidence>
<evidence type="ECO:0000256" key="2">
    <source>
        <dbReference type="SAM" id="MobiDB-lite"/>
    </source>
</evidence>
<feature type="region of interest" description="Disordered" evidence="2">
    <location>
        <begin position="534"/>
        <end position="553"/>
    </location>
</feature>
<comment type="caution">
    <text evidence="3">The sequence shown here is derived from an EMBL/GenBank/DDBJ whole genome shotgun (WGS) entry which is preliminary data.</text>
</comment>
<feature type="compositionally biased region" description="Basic and acidic residues" evidence="2">
    <location>
        <begin position="541"/>
        <end position="553"/>
    </location>
</feature>
<dbReference type="OrthoDB" id="6735462at2759"/>